<organism evidence="2 3">
    <name type="scientific">Paenibacillus larvae subsp. pulvifaciens</name>
    <dbReference type="NCBI Taxonomy" id="1477"/>
    <lineage>
        <taxon>Bacteria</taxon>
        <taxon>Bacillati</taxon>
        <taxon>Bacillota</taxon>
        <taxon>Bacilli</taxon>
        <taxon>Bacillales</taxon>
        <taxon>Paenibacillaceae</taxon>
        <taxon>Paenibacillus</taxon>
    </lineage>
</organism>
<dbReference type="RefSeq" id="WP_024095035.1">
    <property type="nucleotide sequence ID" value="NZ_CP019794.1"/>
</dbReference>
<dbReference type="Pfam" id="PF03780">
    <property type="entry name" value="Asp23"/>
    <property type="match status" value="1"/>
</dbReference>
<comment type="similarity">
    <text evidence="1">Belongs to the asp23 family.</text>
</comment>
<gene>
    <name evidence="2" type="ORF">B7C51_19115</name>
</gene>
<proteinExistence type="inferred from homology"/>
<dbReference type="AlphaFoldDB" id="A0A1U9YQY7"/>
<sequence length="186" mass="20688">MVKVVDRFLLFIYSLIILAGSAIAVSIGFRIIPAKEVSYFLRDLYSETSYAATAIVVGFVIMLISIRLFYISIRRGNTRSPSIDQRSEYGDIRISLETVENLSLKAAGRTRGARELRSRVHVSEAGLDIVMRAVVDGDQPIPSLTEEMQANVKRHVEEITGIPVAKVSVFIANIVQSQPTFKSRVE</sequence>
<dbReference type="NCBIfam" id="NF033218">
    <property type="entry name" value="anchor_AmaP"/>
    <property type="match status" value="1"/>
</dbReference>
<name>A0A1U9YQY7_9BACL</name>
<dbReference type="InterPro" id="IPR005531">
    <property type="entry name" value="Asp23"/>
</dbReference>
<reference evidence="2 3" key="1">
    <citation type="submission" date="2017-03" db="EMBL/GenBank/DDBJ databases">
        <title>Paenibacillus larvae genome sequencing.</title>
        <authorList>
            <person name="Dingman D.W."/>
        </authorList>
    </citation>
    <scope>NUCLEOTIDE SEQUENCE [LARGE SCALE GENOMIC DNA]</scope>
    <source>
        <strain evidence="2 3">SAG 10367</strain>
    </source>
</reference>
<dbReference type="Proteomes" id="UP000192727">
    <property type="component" value="Chromosome"/>
</dbReference>
<evidence type="ECO:0000256" key="1">
    <source>
        <dbReference type="ARBA" id="ARBA00005721"/>
    </source>
</evidence>
<dbReference type="EMBL" id="CP020557">
    <property type="protein sequence ID" value="ARF69472.1"/>
    <property type="molecule type" value="Genomic_DNA"/>
</dbReference>
<evidence type="ECO:0000313" key="3">
    <source>
        <dbReference type="Proteomes" id="UP000192727"/>
    </source>
</evidence>
<evidence type="ECO:0000313" key="2">
    <source>
        <dbReference type="EMBL" id="ARF69472.1"/>
    </source>
</evidence>
<dbReference type="GeneID" id="64218249"/>
<accession>A0A1U9YQY7</accession>
<protein>
    <submittedName>
        <fullName evidence="2">Uncharacterized protein</fullName>
    </submittedName>
</protein>